<evidence type="ECO:0000256" key="3">
    <source>
        <dbReference type="ARBA" id="ARBA00023163"/>
    </source>
</evidence>
<evidence type="ECO:0000259" key="5">
    <source>
        <dbReference type="PROSITE" id="PS50949"/>
    </source>
</evidence>
<feature type="region of interest" description="Disordered" evidence="4">
    <location>
        <begin position="205"/>
        <end position="237"/>
    </location>
</feature>
<feature type="region of interest" description="Disordered" evidence="4">
    <location>
        <begin position="63"/>
        <end position="85"/>
    </location>
</feature>
<dbReference type="InterPro" id="IPR000524">
    <property type="entry name" value="Tscrpt_reg_HTH_GntR"/>
</dbReference>
<dbReference type="PANTHER" id="PTHR43537:SF44">
    <property type="entry name" value="GNTR FAMILY REGULATORY PROTEIN"/>
    <property type="match status" value="1"/>
</dbReference>
<dbReference type="Pfam" id="PF07729">
    <property type="entry name" value="FCD"/>
    <property type="match status" value="1"/>
</dbReference>
<keyword evidence="1" id="KW-0805">Transcription regulation</keyword>
<dbReference type="PRINTS" id="PR00035">
    <property type="entry name" value="HTHGNTR"/>
</dbReference>
<feature type="domain" description="HTH gntR-type" evidence="5">
    <location>
        <begin position="3"/>
        <end position="71"/>
    </location>
</feature>
<evidence type="ECO:0000256" key="4">
    <source>
        <dbReference type="SAM" id="MobiDB-lite"/>
    </source>
</evidence>
<dbReference type="Proteomes" id="UP001252243">
    <property type="component" value="Unassembled WGS sequence"/>
</dbReference>
<dbReference type="EMBL" id="JAVDVQ010000007">
    <property type="protein sequence ID" value="MDR7082748.1"/>
    <property type="molecule type" value="Genomic_DNA"/>
</dbReference>
<evidence type="ECO:0000313" key="7">
    <source>
        <dbReference type="Proteomes" id="UP001252243"/>
    </source>
</evidence>
<keyword evidence="3" id="KW-0804">Transcription</keyword>
<dbReference type="SMART" id="SM00895">
    <property type="entry name" value="FCD"/>
    <property type="match status" value="1"/>
</dbReference>
<evidence type="ECO:0000256" key="1">
    <source>
        <dbReference type="ARBA" id="ARBA00023015"/>
    </source>
</evidence>
<organism evidence="6 7">
    <name type="scientific">Arthrobacter ginsengisoli</name>
    <dbReference type="NCBI Taxonomy" id="1356565"/>
    <lineage>
        <taxon>Bacteria</taxon>
        <taxon>Bacillati</taxon>
        <taxon>Actinomycetota</taxon>
        <taxon>Actinomycetes</taxon>
        <taxon>Micrococcales</taxon>
        <taxon>Micrococcaceae</taxon>
        <taxon>Arthrobacter</taxon>
    </lineage>
</organism>
<dbReference type="SUPFAM" id="SSF46785">
    <property type="entry name" value="Winged helix' DNA-binding domain"/>
    <property type="match status" value="1"/>
</dbReference>
<accession>A0ABU1UC77</accession>
<dbReference type="RefSeq" id="WP_310056448.1">
    <property type="nucleotide sequence ID" value="NZ_JAVDVQ010000007.1"/>
</dbReference>
<gene>
    <name evidence="6" type="ORF">J2X01_002038</name>
</gene>
<dbReference type="InterPro" id="IPR036388">
    <property type="entry name" value="WH-like_DNA-bd_sf"/>
</dbReference>
<dbReference type="InterPro" id="IPR008920">
    <property type="entry name" value="TF_FadR/GntR_C"/>
</dbReference>
<protein>
    <submittedName>
        <fullName evidence="6">GntR family transcriptional repressor for pyruvate dehydrogenase complex</fullName>
    </submittedName>
</protein>
<dbReference type="SUPFAM" id="SSF48008">
    <property type="entry name" value="GntR ligand-binding domain-like"/>
    <property type="match status" value="1"/>
</dbReference>
<dbReference type="InterPro" id="IPR011711">
    <property type="entry name" value="GntR_C"/>
</dbReference>
<keyword evidence="2" id="KW-0238">DNA-binding</keyword>
<evidence type="ECO:0000256" key="2">
    <source>
        <dbReference type="ARBA" id="ARBA00023125"/>
    </source>
</evidence>
<dbReference type="PANTHER" id="PTHR43537">
    <property type="entry name" value="TRANSCRIPTIONAL REGULATOR, GNTR FAMILY"/>
    <property type="match status" value="1"/>
</dbReference>
<dbReference type="Pfam" id="PF00392">
    <property type="entry name" value="GntR"/>
    <property type="match status" value="1"/>
</dbReference>
<dbReference type="PROSITE" id="PS50949">
    <property type="entry name" value="HTH_GNTR"/>
    <property type="match status" value="1"/>
</dbReference>
<comment type="caution">
    <text evidence="6">The sequence shown here is derived from an EMBL/GenBank/DDBJ whole genome shotgun (WGS) entry which is preliminary data.</text>
</comment>
<dbReference type="InterPro" id="IPR036390">
    <property type="entry name" value="WH_DNA-bd_sf"/>
</dbReference>
<reference evidence="6 7" key="1">
    <citation type="submission" date="2023-07" db="EMBL/GenBank/DDBJ databases">
        <title>Sorghum-associated microbial communities from plants grown in Nebraska, USA.</title>
        <authorList>
            <person name="Schachtman D."/>
        </authorList>
    </citation>
    <scope>NUCLEOTIDE SEQUENCE [LARGE SCALE GENOMIC DNA]</scope>
    <source>
        <strain evidence="6 7">BE167</strain>
    </source>
</reference>
<proteinExistence type="predicted"/>
<name>A0ABU1UC77_9MICC</name>
<dbReference type="Gene3D" id="1.10.10.10">
    <property type="entry name" value="Winged helix-like DNA-binding domain superfamily/Winged helix DNA-binding domain"/>
    <property type="match status" value="1"/>
</dbReference>
<keyword evidence="7" id="KW-1185">Reference proteome</keyword>
<evidence type="ECO:0000313" key="6">
    <source>
        <dbReference type="EMBL" id="MDR7082748.1"/>
    </source>
</evidence>
<dbReference type="SMART" id="SM00345">
    <property type="entry name" value="HTH_GNTR"/>
    <property type="match status" value="1"/>
</dbReference>
<sequence>MSRNLTADLAADLRTRIVDGVIQPGGKLPSENALIDEFGVSRTVVRSALTRLQAEGLVETERGRGSFALTPPPADARPAPGSRPVASLEDRVQLLEFRIGVESEAAALAARNRSERQLHALRKALEEFTAGAAHPAHAMKADFEFHRAVAAASGNPFYSDCLASLGPTMIAMPRTRLMTGGEHDVSEHFEQVVQEHESIYAAISEGDGPSSSAAMRSHLANSRRRLRTPATGHRTDS</sequence>
<dbReference type="CDD" id="cd07377">
    <property type="entry name" value="WHTH_GntR"/>
    <property type="match status" value="1"/>
</dbReference>
<dbReference type="Gene3D" id="1.20.120.530">
    <property type="entry name" value="GntR ligand-binding domain-like"/>
    <property type="match status" value="1"/>
</dbReference>
<keyword evidence="6" id="KW-0670">Pyruvate</keyword>